<feature type="region of interest" description="Disordered" evidence="1">
    <location>
        <begin position="1"/>
        <end position="40"/>
    </location>
</feature>
<keyword evidence="2" id="KW-0812">Transmembrane</keyword>
<evidence type="ECO:0000313" key="3">
    <source>
        <dbReference type="EMBL" id="SGZ41428.1"/>
    </source>
</evidence>
<feature type="transmembrane region" description="Helical" evidence="2">
    <location>
        <begin position="275"/>
        <end position="293"/>
    </location>
</feature>
<reference evidence="4" key="1">
    <citation type="submission" date="2016-11" db="EMBL/GenBank/DDBJ databases">
        <authorList>
            <person name="Guldener U."/>
        </authorList>
    </citation>
    <scope>NUCLEOTIDE SEQUENCE [LARGE SCALE GENOMIC DNA]</scope>
</reference>
<evidence type="ECO:0000256" key="2">
    <source>
        <dbReference type="SAM" id="Phobius"/>
    </source>
</evidence>
<feature type="transmembrane region" description="Helical" evidence="2">
    <location>
        <begin position="141"/>
        <end position="162"/>
    </location>
</feature>
<feature type="transmembrane region" description="Helical" evidence="2">
    <location>
        <begin position="212"/>
        <end position="232"/>
    </location>
</feature>
<organism evidence="3 4">
    <name type="scientific">Hanseniaspora guilliermondii</name>
    <dbReference type="NCBI Taxonomy" id="56406"/>
    <lineage>
        <taxon>Eukaryota</taxon>
        <taxon>Fungi</taxon>
        <taxon>Dikarya</taxon>
        <taxon>Ascomycota</taxon>
        <taxon>Saccharomycotina</taxon>
        <taxon>Saccharomycetes</taxon>
        <taxon>Saccharomycodales</taxon>
        <taxon>Saccharomycodaceae</taxon>
        <taxon>Hanseniaspora</taxon>
    </lineage>
</organism>
<dbReference type="VEuPathDB" id="FungiDB:HGUI_03629"/>
<feature type="transmembrane region" description="Helical" evidence="2">
    <location>
        <begin position="183"/>
        <end position="206"/>
    </location>
</feature>
<feature type="compositionally biased region" description="Polar residues" evidence="1">
    <location>
        <begin position="26"/>
        <end position="40"/>
    </location>
</feature>
<sequence length="445" mass="52397">MNTNSLHRKKNNLKARKKFKQKSKHLNSSPYQQDENNGSSAETMFTETEFAQNYDKFYYEDSSPVETYNPNNSTNFTQKESFDEYSLHEEEKPLKTTTFEKNKMFLLYQLWLFSHLSTIISFLVYFRNVVLKKNINKSNNFVYVVCLSSSMWTYSLVLYRIYTTKLKTLLYTNKLSQNTMMAILPLSCLFQTENFHLIVNCTLFLLSKQNKSIWKLASFAIFSWLNLANFLLYEFKNNKLEDDDYSEKSENDDDKESNLLDVGTIQRIKDAFKPLLHLVANPLLFLITMIDMYQFVNIYHIDIQHVKSGQNKFLGIVVLSVYTVNYLLRLEYVENSRMFVNFLTYRMDEVIGERLYKLMTQNSIALNHNQSLKLETESEMSTASKICFEISNFANSLWFNWIRHGINILIPLKSVNDVVLKNQQHVITNVEYFGLLSKQKSLSKE</sequence>
<dbReference type="EMBL" id="FQNF01000103">
    <property type="protein sequence ID" value="SGZ41428.1"/>
    <property type="molecule type" value="Genomic_DNA"/>
</dbReference>
<accession>A0A1L0B6G9</accession>
<keyword evidence="2" id="KW-1133">Transmembrane helix</keyword>
<name>A0A1L0B6G9_9ASCO</name>
<evidence type="ECO:0000313" key="4">
    <source>
        <dbReference type="Proteomes" id="UP000183365"/>
    </source>
</evidence>
<evidence type="ECO:0000256" key="1">
    <source>
        <dbReference type="SAM" id="MobiDB-lite"/>
    </source>
</evidence>
<feature type="transmembrane region" description="Helical" evidence="2">
    <location>
        <begin position="313"/>
        <end position="328"/>
    </location>
</feature>
<feature type="compositionally biased region" description="Basic residues" evidence="1">
    <location>
        <begin position="1"/>
        <end position="25"/>
    </location>
</feature>
<protein>
    <submittedName>
        <fullName evidence="3">Uncharacterized protein</fullName>
    </submittedName>
</protein>
<dbReference type="Proteomes" id="UP000183365">
    <property type="component" value="Unassembled WGS sequence"/>
</dbReference>
<keyword evidence="4" id="KW-1185">Reference proteome</keyword>
<keyword evidence="2" id="KW-0472">Membrane</keyword>
<gene>
    <name evidence="3" type="ORF">HGUI_03629</name>
</gene>
<dbReference type="AlphaFoldDB" id="A0A1L0B6G9"/>
<proteinExistence type="predicted"/>
<feature type="transmembrane region" description="Helical" evidence="2">
    <location>
        <begin position="105"/>
        <end position="126"/>
    </location>
</feature>
<dbReference type="OrthoDB" id="5581259at2759"/>